<dbReference type="GO" id="GO:0005525">
    <property type="term" value="F:GTP binding"/>
    <property type="evidence" value="ECO:0007669"/>
    <property type="project" value="UniProtKB-KW"/>
</dbReference>
<feature type="domain" description="G" evidence="6">
    <location>
        <begin position="357"/>
        <end position="411"/>
    </location>
</feature>
<dbReference type="PANTHER" id="PTHR45709:SF3">
    <property type="entry name" value="GUANINE NUCLEOTIDE-BINDING PROTEIN-LIKE 1"/>
    <property type="match status" value="1"/>
</dbReference>
<evidence type="ECO:0000256" key="3">
    <source>
        <dbReference type="ARBA" id="ARBA00037770"/>
    </source>
</evidence>
<dbReference type="Gene3D" id="3.40.50.300">
    <property type="entry name" value="P-loop containing nucleotide triphosphate hydrolases"/>
    <property type="match status" value="1"/>
</dbReference>
<gene>
    <name evidence="7" type="ORF">BD410DRAFT_782091</name>
</gene>
<feature type="compositionally biased region" description="Acidic residues" evidence="5">
    <location>
        <begin position="608"/>
        <end position="624"/>
    </location>
</feature>
<evidence type="ECO:0000256" key="2">
    <source>
        <dbReference type="ARBA" id="ARBA00023134"/>
    </source>
</evidence>
<comment type="function">
    <text evidence="3">Possible regulatory or functional link with the histocompatibility cluster.</text>
</comment>
<feature type="region of interest" description="Disordered" evidence="5">
    <location>
        <begin position="556"/>
        <end position="632"/>
    </location>
</feature>
<organism evidence="7 8">
    <name type="scientific">Rickenella mellea</name>
    <dbReference type="NCBI Taxonomy" id="50990"/>
    <lineage>
        <taxon>Eukaryota</taxon>
        <taxon>Fungi</taxon>
        <taxon>Dikarya</taxon>
        <taxon>Basidiomycota</taxon>
        <taxon>Agaricomycotina</taxon>
        <taxon>Agaricomycetes</taxon>
        <taxon>Hymenochaetales</taxon>
        <taxon>Rickenellaceae</taxon>
        <taxon>Rickenella</taxon>
    </lineage>
</organism>
<dbReference type="STRING" id="50990.A0A4Y7QKE6"/>
<feature type="compositionally biased region" description="Basic residues" evidence="5">
    <location>
        <begin position="1"/>
        <end position="13"/>
    </location>
</feature>
<dbReference type="Proteomes" id="UP000294933">
    <property type="component" value="Unassembled WGS sequence"/>
</dbReference>
<keyword evidence="7" id="KW-0378">Hydrolase</keyword>
<keyword evidence="1" id="KW-0547">Nucleotide-binding</keyword>
<keyword evidence="8" id="KW-1185">Reference proteome</keyword>
<evidence type="ECO:0000313" key="8">
    <source>
        <dbReference type="Proteomes" id="UP000294933"/>
    </source>
</evidence>
<dbReference type="GO" id="GO:0003924">
    <property type="term" value="F:GTPase activity"/>
    <property type="evidence" value="ECO:0007669"/>
    <property type="project" value="InterPro"/>
</dbReference>
<proteinExistence type="predicted"/>
<feature type="compositionally biased region" description="Acidic residues" evidence="5">
    <location>
        <begin position="556"/>
        <end position="566"/>
    </location>
</feature>
<feature type="region of interest" description="Disordered" evidence="5">
    <location>
        <begin position="1"/>
        <end position="51"/>
    </location>
</feature>
<dbReference type="InterPro" id="IPR043358">
    <property type="entry name" value="GNL1-like"/>
</dbReference>
<keyword evidence="2" id="KW-0342">GTP-binding</keyword>
<dbReference type="AlphaFoldDB" id="A0A4Y7QKE6"/>
<sequence>MPRRKPQSAKQHKAQLQLKRAVKRGNIQPETSITSSRHGATVTEGGPSSRRLQSSFVKLSREFLDDAKRRALSVPLPRPIPAEIAVYPENFDVASNTLNVPRRPKWNYDMEKKQVEKNEEAVFAKWRCETDKVIAGWLDSKKTTVNPEDQGQTELANDFVLHPSPTHYEQNLEVWRQLWRVAEISQILMILLDSRCPPLHFPQSLHSYVTSLRPPRRIILVLTKVDISGVARSAAWSKYLLANYPDVRVVQVESYVEREIGAGQGKRKLFDPHIPSAFKLTLVEALKAAHEDLCTPPVHARENEERSKGWRPTVRPVVDWEAVLTAGGDAGKEIGGALAPQLEATPVVDEDSVDFLTVGVIGQPNVGKSSLLNALFGTRRVKASRTPGKTKHFQTLFWTSHVRLVDCPGLVFPNFIPIEMQVLAGVLPIAQVASIPSCVHHALIYLPLERIFGLVHPNAKVEETEDKRTWRQGTRVAKKTEIYWTAMDVMTAFATLKGWVTAKAGRPDVNRAGNHILRILAEGRIKWAFWPPGTQIAQEDESEGAGIWIQSNEETLDYDGSGEDADGSDHTPAVEENPNESDDTGSIHEPVRNLGMLNEGRFGALALDDSDESDDQSTQMDDEENHQSDERR</sequence>
<dbReference type="PANTHER" id="PTHR45709">
    <property type="entry name" value="LARGE SUBUNIT GTPASE 1 HOMOLOG-RELATED"/>
    <property type="match status" value="1"/>
</dbReference>
<dbReference type="OrthoDB" id="61815at2759"/>
<evidence type="ECO:0000256" key="4">
    <source>
        <dbReference type="ARBA" id="ARBA00039902"/>
    </source>
</evidence>
<dbReference type="InterPro" id="IPR027417">
    <property type="entry name" value="P-loop_NTPase"/>
</dbReference>
<name>A0A4Y7QKE6_9AGAM</name>
<dbReference type="InterPro" id="IPR006073">
    <property type="entry name" value="GTP-bd"/>
</dbReference>
<dbReference type="Pfam" id="PF01926">
    <property type="entry name" value="MMR_HSR1"/>
    <property type="match status" value="1"/>
</dbReference>
<dbReference type="VEuPathDB" id="FungiDB:BD410DRAFT_782091"/>
<evidence type="ECO:0000256" key="5">
    <source>
        <dbReference type="SAM" id="MobiDB-lite"/>
    </source>
</evidence>
<evidence type="ECO:0000259" key="6">
    <source>
        <dbReference type="Pfam" id="PF01926"/>
    </source>
</evidence>
<dbReference type="EMBL" id="ML170158">
    <property type="protein sequence ID" value="TDL28127.1"/>
    <property type="molecule type" value="Genomic_DNA"/>
</dbReference>
<evidence type="ECO:0000256" key="1">
    <source>
        <dbReference type="ARBA" id="ARBA00022741"/>
    </source>
</evidence>
<protein>
    <recommendedName>
        <fullName evidence="4">Guanine nucleotide-binding protein-like 1</fullName>
    </recommendedName>
</protein>
<accession>A0A4Y7QKE6</accession>
<dbReference type="SUPFAM" id="SSF52540">
    <property type="entry name" value="P-loop containing nucleoside triphosphate hydrolases"/>
    <property type="match status" value="1"/>
</dbReference>
<feature type="compositionally biased region" description="Polar residues" evidence="5">
    <location>
        <begin position="28"/>
        <end position="38"/>
    </location>
</feature>
<evidence type="ECO:0000313" key="7">
    <source>
        <dbReference type="EMBL" id="TDL28127.1"/>
    </source>
</evidence>
<reference evidence="7 8" key="1">
    <citation type="submission" date="2018-06" db="EMBL/GenBank/DDBJ databases">
        <title>A transcriptomic atlas of mushroom development highlights an independent origin of complex multicellularity.</title>
        <authorList>
            <consortium name="DOE Joint Genome Institute"/>
            <person name="Krizsan K."/>
            <person name="Almasi E."/>
            <person name="Merenyi Z."/>
            <person name="Sahu N."/>
            <person name="Viragh M."/>
            <person name="Koszo T."/>
            <person name="Mondo S."/>
            <person name="Kiss B."/>
            <person name="Balint B."/>
            <person name="Kues U."/>
            <person name="Barry K."/>
            <person name="Hegedus J.C."/>
            <person name="Henrissat B."/>
            <person name="Johnson J."/>
            <person name="Lipzen A."/>
            <person name="Ohm R."/>
            <person name="Nagy I."/>
            <person name="Pangilinan J."/>
            <person name="Yan J."/>
            <person name="Xiong Y."/>
            <person name="Grigoriev I.V."/>
            <person name="Hibbett D.S."/>
            <person name="Nagy L.G."/>
        </authorList>
    </citation>
    <scope>NUCLEOTIDE SEQUENCE [LARGE SCALE GENOMIC DNA]</scope>
    <source>
        <strain evidence="7 8">SZMC22713</strain>
    </source>
</reference>